<evidence type="ECO:0000313" key="4">
    <source>
        <dbReference type="Proteomes" id="UP001596422"/>
    </source>
</evidence>
<dbReference type="RefSeq" id="WP_379910889.1">
    <property type="nucleotide sequence ID" value="NZ_JBHSWE010000001.1"/>
</dbReference>
<organism evidence="3 4">
    <name type="scientific">Marinobacterium aestuariivivens</name>
    <dbReference type="NCBI Taxonomy" id="1698799"/>
    <lineage>
        <taxon>Bacteria</taxon>
        <taxon>Pseudomonadati</taxon>
        <taxon>Pseudomonadota</taxon>
        <taxon>Gammaproteobacteria</taxon>
        <taxon>Oceanospirillales</taxon>
        <taxon>Oceanospirillaceae</taxon>
        <taxon>Marinobacterium</taxon>
    </lineage>
</organism>
<dbReference type="InterPro" id="IPR017896">
    <property type="entry name" value="4Fe4S_Fe-S-bd"/>
</dbReference>
<dbReference type="SUPFAM" id="SSF54862">
    <property type="entry name" value="4Fe-4S ferredoxins"/>
    <property type="match status" value="1"/>
</dbReference>
<sequence>MPVSTPARSPYWFGVTAAFLARPVPHRLQPVRGLRPRLPGTGIRSRPQPIALECPPRRRLSGTGRHPLPQLRGQLRGPRDTFFAAPRCAPVPAIDTDACTGCGTCLSSCANQALKLEPIHD</sequence>
<comment type="caution">
    <text evidence="3">The sequence shown here is derived from an EMBL/GenBank/DDBJ whole genome shotgun (WGS) entry which is preliminary data.</text>
</comment>
<evidence type="ECO:0000313" key="3">
    <source>
        <dbReference type="EMBL" id="MFC6672453.1"/>
    </source>
</evidence>
<dbReference type="EMBL" id="JBHSWE010000001">
    <property type="protein sequence ID" value="MFC6672453.1"/>
    <property type="molecule type" value="Genomic_DNA"/>
</dbReference>
<proteinExistence type="predicted"/>
<feature type="region of interest" description="Disordered" evidence="1">
    <location>
        <begin position="31"/>
        <end position="76"/>
    </location>
</feature>
<protein>
    <submittedName>
        <fullName evidence="3">ATP-binding protein</fullName>
    </submittedName>
</protein>
<name>A0ABW2A500_9GAMM</name>
<evidence type="ECO:0000259" key="2">
    <source>
        <dbReference type="PROSITE" id="PS51379"/>
    </source>
</evidence>
<keyword evidence="3" id="KW-0067">ATP-binding</keyword>
<accession>A0ABW2A500</accession>
<keyword evidence="3" id="KW-0547">Nucleotide-binding</keyword>
<keyword evidence="4" id="KW-1185">Reference proteome</keyword>
<dbReference type="PROSITE" id="PS51379">
    <property type="entry name" value="4FE4S_FER_2"/>
    <property type="match status" value="1"/>
</dbReference>
<dbReference type="Gene3D" id="3.30.70.20">
    <property type="match status" value="1"/>
</dbReference>
<feature type="domain" description="4Fe-4S ferredoxin-type" evidence="2">
    <location>
        <begin position="90"/>
        <end position="119"/>
    </location>
</feature>
<dbReference type="Proteomes" id="UP001596422">
    <property type="component" value="Unassembled WGS sequence"/>
</dbReference>
<dbReference type="GO" id="GO:0005524">
    <property type="term" value="F:ATP binding"/>
    <property type="evidence" value="ECO:0007669"/>
    <property type="project" value="UniProtKB-KW"/>
</dbReference>
<dbReference type="Pfam" id="PF12837">
    <property type="entry name" value="Fer4_6"/>
    <property type="match status" value="1"/>
</dbReference>
<gene>
    <name evidence="3" type="ORF">ACFQDL_22090</name>
</gene>
<evidence type="ECO:0000256" key="1">
    <source>
        <dbReference type="SAM" id="MobiDB-lite"/>
    </source>
</evidence>
<reference evidence="4" key="1">
    <citation type="journal article" date="2019" name="Int. J. Syst. Evol. Microbiol.">
        <title>The Global Catalogue of Microorganisms (GCM) 10K type strain sequencing project: providing services to taxonomists for standard genome sequencing and annotation.</title>
        <authorList>
            <consortium name="The Broad Institute Genomics Platform"/>
            <consortium name="The Broad Institute Genome Sequencing Center for Infectious Disease"/>
            <person name="Wu L."/>
            <person name="Ma J."/>
        </authorList>
    </citation>
    <scope>NUCLEOTIDE SEQUENCE [LARGE SCALE GENOMIC DNA]</scope>
    <source>
        <strain evidence="4">NBRC 111756</strain>
    </source>
</reference>